<feature type="transmembrane region" description="Helical" evidence="11">
    <location>
        <begin position="235"/>
        <end position="256"/>
    </location>
</feature>
<evidence type="ECO:0000256" key="7">
    <source>
        <dbReference type="ARBA" id="ARBA00022840"/>
    </source>
</evidence>
<feature type="transmembrane region" description="Helical" evidence="11">
    <location>
        <begin position="903"/>
        <end position="924"/>
    </location>
</feature>
<feature type="transmembrane region" description="Helical" evidence="11">
    <location>
        <begin position="209"/>
        <end position="229"/>
    </location>
</feature>
<dbReference type="SMART" id="SM00382">
    <property type="entry name" value="AAA"/>
    <property type="match status" value="2"/>
</dbReference>
<keyword evidence="6" id="KW-0547">Nucleotide-binding</keyword>
<keyword evidence="5" id="KW-0677">Repeat</keyword>
<dbReference type="PANTHER" id="PTHR24223:SF456">
    <property type="entry name" value="MULTIDRUG RESISTANCE-ASSOCIATED PROTEIN LETHAL(2)03659"/>
    <property type="match status" value="1"/>
</dbReference>
<dbReference type="AlphaFoldDB" id="A0A8K0K6S0"/>
<dbReference type="PROSITE" id="PS50929">
    <property type="entry name" value="ABC_TM1F"/>
    <property type="match status" value="2"/>
</dbReference>
<feature type="transmembrane region" description="Helical" evidence="11">
    <location>
        <begin position="795"/>
        <end position="817"/>
    </location>
</feature>
<evidence type="ECO:0000259" key="12">
    <source>
        <dbReference type="PROSITE" id="PS50893"/>
    </source>
</evidence>
<proteinExistence type="inferred from homology"/>
<keyword evidence="7" id="KW-0067">ATP-binding</keyword>
<dbReference type="GO" id="GO:0140359">
    <property type="term" value="F:ABC-type transporter activity"/>
    <property type="evidence" value="ECO:0007669"/>
    <property type="project" value="InterPro"/>
</dbReference>
<evidence type="ECO:0000259" key="13">
    <source>
        <dbReference type="PROSITE" id="PS50929"/>
    </source>
</evidence>
<feature type="compositionally biased region" description="Polar residues" evidence="10">
    <location>
        <begin position="673"/>
        <end position="686"/>
    </location>
</feature>
<keyword evidence="9 11" id="KW-0472">Membrane</keyword>
<reference evidence="14" key="2">
    <citation type="submission" date="2017-10" db="EMBL/GenBank/DDBJ databases">
        <title>Ladona fulva Genome sequencing and assembly.</title>
        <authorList>
            <person name="Murali S."/>
            <person name="Richards S."/>
            <person name="Bandaranaike D."/>
            <person name="Bellair M."/>
            <person name="Blankenburg K."/>
            <person name="Chao H."/>
            <person name="Dinh H."/>
            <person name="Doddapaneni H."/>
            <person name="Dugan-Rocha S."/>
            <person name="Elkadiri S."/>
            <person name="Gnanaolivu R."/>
            <person name="Hernandez B."/>
            <person name="Skinner E."/>
            <person name="Javaid M."/>
            <person name="Lee S."/>
            <person name="Li M."/>
            <person name="Ming W."/>
            <person name="Munidasa M."/>
            <person name="Muniz J."/>
            <person name="Nguyen L."/>
            <person name="Hughes D."/>
            <person name="Osuji N."/>
            <person name="Pu L.-L."/>
            <person name="Puazo M."/>
            <person name="Qu C."/>
            <person name="Quiroz J."/>
            <person name="Raj R."/>
            <person name="Weissenberger G."/>
            <person name="Xin Y."/>
            <person name="Zou X."/>
            <person name="Han Y."/>
            <person name="Worley K."/>
            <person name="Muzny D."/>
            <person name="Gibbs R."/>
        </authorList>
    </citation>
    <scope>NUCLEOTIDE SEQUENCE</scope>
    <source>
        <strain evidence="14">Sampled in the wild</strain>
    </source>
</reference>
<feature type="region of interest" description="Disordered" evidence="10">
    <location>
        <begin position="672"/>
        <end position="704"/>
    </location>
</feature>
<organism evidence="14 15">
    <name type="scientific">Ladona fulva</name>
    <name type="common">Scarce chaser dragonfly</name>
    <name type="synonym">Libellula fulva</name>
    <dbReference type="NCBI Taxonomy" id="123851"/>
    <lineage>
        <taxon>Eukaryota</taxon>
        <taxon>Metazoa</taxon>
        <taxon>Ecdysozoa</taxon>
        <taxon>Arthropoda</taxon>
        <taxon>Hexapoda</taxon>
        <taxon>Insecta</taxon>
        <taxon>Pterygota</taxon>
        <taxon>Palaeoptera</taxon>
        <taxon>Odonata</taxon>
        <taxon>Epiprocta</taxon>
        <taxon>Anisoptera</taxon>
        <taxon>Libelluloidea</taxon>
        <taxon>Libellulidae</taxon>
        <taxon>Ladona</taxon>
    </lineage>
</organism>
<feature type="domain" description="ABC transporter" evidence="12">
    <location>
        <begin position="434"/>
        <end position="658"/>
    </location>
</feature>
<comment type="caution">
    <text evidence="14">The sequence shown here is derived from an EMBL/GenBank/DDBJ whole genome shotgun (WGS) entry which is preliminary data.</text>
</comment>
<dbReference type="Gene3D" id="1.20.1560.10">
    <property type="entry name" value="ABC transporter type 1, transmembrane domain"/>
    <property type="match status" value="3"/>
</dbReference>
<dbReference type="Proteomes" id="UP000792457">
    <property type="component" value="Unassembled WGS sequence"/>
</dbReference>
<feature type="transmembrane region" description="Helical" evidence="11">
    <location>
        <begin position="722"/>
        <end position="745"/>
    </location>
</feature>
<evidence type="ECO:0000256" key="2">
    <source>
        <dbReference type="ARBA" id="ARBA00009726"/>
    </source>
</evidence>
<dbReference type="InterPro" id="IPR003593">
    <property type="entry name" value="AAA+_ATPase"/>
</dbReference>
<keyword evidence="4 11" id="KW-0812">Transmembrane</keyword>
<dbReference type="GO" id="GO:0016887">
    <property type="term" value="F:ATP hydrolysis activity"/>
    <property type="evidence" value="ECO:0007669"/>
    <property type="project" value="InterPro"/>
</dbReference>
<dbReference type="InterPro" id="IPR036640">
    <property type="entry name" value="ABC1_TM_sf"/>
</dbReference>
<keyword evidence="3" id="KW-0813">Transport</keyword>
<dbReference type="OrthoDB" id="6500128at2759"/>
<dbReference type="InterPro" id="IPR050173">
    <property type="entry name" value="ABC_transporter_C-like"/>
</dbReference>
<dbReference type="EMBL" id="KZ308389">
    <property type="protein sequence ID" value="KAG8228792.1"/>
    <property type="molecule type" value="Genomic_DNA"/>
</dbReference>
<dbReference type="CDD" id="cd03250">
    <property type="entry name" value="ABCC_MRP_domain1"/>
    <property type="match status" value="1"/>
</dbReference>
<keyword evidence="8 11" id="KW-1133">Transmembrane helix</keyword>
<dbReference type="InterPro" id="IPR017871">
    <property type="entry name" value="ABC_transporter-like_CS"/>
</dbReference>
<dbReference type="FunFam" id="1.20.1560.10:FF:000026">
    <property type="entry name" value="Multidrug resistance-associated protein lethal(2)03659"/>
    <property type="match status" value="1"/>
</dbReference>
<dbReference type="Gene3D" id="3.40.50.300">
    <property type="entry name" value="P-loop containing nucleotide triphosphate hydrolases"/>
    <property type="match status" value="2"/>
</dbReference>
<dbReference type="Pfam" id="PF00664">
    <property type="entry name" value="ABC_membrane"/>
    <property type="match status" value="2"/>
</dbReference>
<evidence type="ECO:0000256" key="1">
    <source>
        <dbReference type="ARBA" id="ARBA00004141"/>
    </source>
</evidence>
<dbReference type="FunFam" id="3.40.50.300:FF:000973">
    <property type="entry name" value="Multidrug resistance-associated protein 4"/>
    <property type="match status" value="1"/>
</dbReference>
<dbReference type="InterPro" id="IPR027417">
    <property type="entry name" value="P-loop_NTPase"/>
</dbReference>
<evidence type="ECO:0000256" key="11">
    <source>
        <dbReference type="SAM" id="Phobius"/>
    </source>
</evidence>
<dbReference type="CDD" id="cd03244">
    <property type="entry name" value="ABCC_MRP_domain2"/>
    <property type="match status" value="1"/>
</dbReference>
<evidence type="ECO:0000313" key="15">
    <source>
        <dbReference type="Proteomes" id="UP000792457"/>
    </source>
</evidence>
<dbReference type="PROSITE" id="PS50893">
    <property type="entry name" value="ABC_TRANSPORTER_2"/>
    <property type="match status" value="2"/>
</dbReference>
<dbReference type="GO" id="GO:0016020">
    <property type="term" value="C:membrane"/>
    <property type="evidence" value="ECO:0007669"/>
    <property type="project" value="UniProtKB-SubCell"/>
</dbReference>
<dbReference type="PROSITE" id="PS00211">
    <property type="entry name" value="ABC_TRANSPORTER_1"/>
    <property type="match status" value="2"/>
</dbReference>
<feature type="transmembrane region" description="Helical" evidence="11">
    <location>
        <begin position="136"/>
        <end position="159"/>
    </location>
</feature>
<dbReference type="FunFam" id="3.40.50.300:FF:000163">
    <property type="entry name" value="Multidrug resistance-associated protein member 4"/>
    <property type="match status" value="1"/>
</dbReference>
<evidence type="ECO:0008006" key="16">
    <source>
        <dbReference type="Google" id="ProtNLM"/>
    </source>
</evidence>
<accession>A0A8K0K6S0</accession>
<comment type="similarity">
    <text evidence="2">Belongs to the ABC transporter superfamily. ABCC family. Conjugate transporter (TC 3.A.1.208) subfamily.</text>
</comment>
<dbReference type="SUPFAM" id="SSF52540">
    <property type="entry name" value="P-loop containing nucleoside triphosphate hydrolases"/>
    <property type="match status" value="2"/>
</dbReference>
<evidence type="ECO:0000256" key="3">
    <source>
        <dbReference type="ARBA" id="ARBA00022448"/>
    </source>
</evidence>
<dbReference type="InterPro" id="IPR003439">
    <property type="entry name" value="ABC_transporter-like_ATP-bd"/>
</dbReference>
<evidence type="ECO:0000256" key="6">
    <source>
        <dbReference type="ARBA" id="ARBA00022741"/>
    </source>
</evidence>
<gene>
    <name evidence="14" type="ORF">J437_LFUL006671</name>
</gene>
<dbReference type="PANTHER" id="PTHR24223">
    <property type="entry name" value="ATP-BINDING CASSETTE SUB-FAMILY C"/>
    <property type="match status" value="1"/>
</dbReference>
<evidence type="ECO:0000313" key="14">
    <source>
        <dbReference type="EMBL" id="KAG8228792.1"/>
    </source>
</evidence>
<evidence type="ECO:0000256" key="10">
    <source>
        <dbReference type="SAM" id="MobiDB-lite"/>
    </source>
</evidence>
<dbReference type="SUPFAM" id="SSF90123">
    <property type="entry name" value="ABC transporter transmembrane region"/>
    <property type="match status" value="2"/>
</dbReference>
<dbReference type="GO" id="GO:0005524">
    <property type="term" value="F:ATP binding"/>
    <property type="evidence" value="ECO:0007669"/>
    <property type="project" value="UniProtKB-KW"/>
</dbReference>
<sequence length="1269" mass="141440">MDATDAKDKKERKENPRSTANTFSLAFFWWVIELFKLGYKKPIIEEDLFKPVPDDNSDYLGALLEKNWNRQLKKCKSLNKTPSLFMAILRTFGPTYFTFGIMLSLNELGVRIVQPVFLGKMLSYFHVESTMERSEALLYAAGIVICSGINCLFANHYILEAFRIGMRVRIACCSLIYRKSLRLSSTALGETAIGKIVNLLSNDVARFDIVAITINYLWISPLAAILVAYMVYQHIGIAGIIGIAVVFIIVPLQSWTGKLSSIFRTRSAVRTDERVRLMDEIVRGIRVIKMYAWEMPFARLIAEARRTEIDVLRKVSFIRGLYMTFNLFTSRMALFCAIAAYVSFGNIVSADKVFVVSSYFIILSFTMSGIFVRGVAEVAEANVSIGRLQKFLLLDEFTNNTTAHKDLSSNGTVDQFNSLKSKNMTHELKEKKAIIMDKVCAKWNVASSDNTLSNISMAVERGKVIGVIGTVGAGKSSLLQALLGEIPLTSGFLNLNGRVGYASQEPWVFGGTIRQNILFGAPYDEKRYRRVTSACALRRDFQQLPRGDLTHVGDRGSLLSGGQKARVNLARAVYAKPDILLLDDPLSAVDAHVGKHLVDHCIMGNMLHGTTIILATHQIQHLHMTDEIIVLEEGCIKARGTYEELMGATENEDDEVDEGGRRKSIGGLMRHLSQMSGTSKRSSVGGESTKDEKEEDEPEQGKKGSVDGKVYMRYLTSATHPLALLGLGILFVMTQVAASGVDYFVSFWAKQEELRIVHTLLNDSATPNLTSQEFKERSIIAEFNEDQPVLLSQEWLLGLYGATVASLFIISITRSIFFSITCMRCSTSLHNSMFQAVVQAPMHFFDANPSARSPVYTHIGATLEGLSTIRSHSAQTILIKEFDQIQDINTSAYFMYLSVSSGFGFILDIMCILYVSIVTFSFIFLEQDALGGNVGLAITQSMMLAGMFQWGVRQTAEVENQMTSVERILEYSDLEKEETLDEKRERKPKDKWPTKGEIKYNSVGMSYKEGGPLVIRHLSFTISPSEKVGIVGRTGAGKSSLIASILRLGCIEEGTVCIDDVNICSIGLQELRSSISVIPQDPVLFSGTLRSNLDPFQEYTDDLIWRALEDVELKEVASETAGLETRILAGGTNLSVGQRQLLCLARAILRQNKILLLDEATANVDPKTDSLIQSTIRHKFATCSVITVAHRLNTIMDYDKVLVMSAGRMVEFNHPYILLQNDDGFLFKMVKKTGYHMAETLTQIAEEAYRKHTSNLRQEQQAEDETTDL</sequence>
<feature type="transmembrane region" description="Helical" evidence="11">
    <location>
        <begin position="354"/>
        <end position="372"/>
    </location>
</feature>
<evidence type="ECO:0000256" key="9">
    <source>
        <dbReference type="ARBA" id="ARBA00023136"/>
    </source>
</evidence>
<protein>
    <recommendedName>
        <fullName evidence="16">Multidrug resistance-associated protein lethal(2)03659</fullName>
    </recommendedName>
</protein>
<feature type="domain" description="ABC transporter" evidence="12">
    <location>
        <begin position="998"/>
        <end position="1231"/>
    </location>
</feature>
<feature type="domain" description="ABC transmembrane type-1" evidence="13">
    <location>
        <begin position="99"/>
        <end position="371"/>
    </location>
</feature>
<keyword evidence="15" id="KW-1185">Reference proteome</keyword>
<dbReference type="Pfam" id="PF00005">
    <property type="entry name" value="ABC_tran"/>
    <property type="match status" value="2"/>
</dbReference>
<reference evidence="14" key="1">
    <citation type="submission" date="2013-04" db="EMBL/GenBank/DDBJ databases">
        <authorList>
            <person name="Qu J."/>
            <person name="Murali S.C."/>
            <person name="Bandaranaike D."/>
            <person name="Bellair M."/>
            <person name="Blankenburg K."/>
            <person name="Chao H."/>
            <person name="Dinh H."/>
            <person name="Doddapaneni H."/>
            <person name="Downs B."/>
            <person name="Dugan-Rocha S."/>
            <person name="Elkadiri S."/>
            <person name="Gnanaolivu R.D."/>
            <person name="Hernandez B."/>
            <person name="Javaid M."/>
            <person name="Jayaseelan J.C."/>
            <person name="Lee S."/>
            <person name="Li M."/>
            <person name="Ming W."/>
            <person name="Munidasa M."/>
            <person name="Muniz J."/>
            <person name="Nguyen L."/>
            <person name="Ongeri F."/>
            <person name="Osuji N."/>
            <person name="Pu L.-L."/>
            <person name="Puazo M."/>
            <person name="Qu C."/>
            <person name="Quiroz J."/>
            <person name="Raj R."/>
            <person name="Weissenberger G."/>
            <person name="Xin Y."/>
            <person name="Zou X."/>
            <person name="Han Y."/>
            <person name="Richards S."/>
            <person name="Worley K."/>
            <person name="Muzny D."/>
            <person name="Gibbs R."/>
        </authorList>
    </citation>
    <scope>NUCLEOTIDE SEQUENCE</scope>
    <source>
        <strain evidence="14">Sampled in the wild</strain>
    </source>
</reference>
<feature type="domain" description="ABC transmembrane type-1" evidence="13">
    <location>
        <begin position="851"/>
        <end position="960"/>
    </location>
</feature>
<feature type="transmembrane region" description="Helical" evidence="11">
    <location>
        <begin position="321"/>
        <end position="342"/>
    </location>
</feature>
<evidence type="ECO:0000256" key="5">
    <source>
        <dbReference type="ARBA" id="ARBA00022737"/>
    </source>
</evidence>
<evidence type="ECO:0000256" key="8">
    <source>
        <dbReference type="ARBA" id="ARBA00022989"/>
    </source>
</evidence>
<comment type="subcellular location">
    <subcellularLocation>
        <location evidence="1">Membrane</location>
        <topology evidence="1">Multi-pass membrane protein</topology>
    </subcellularLocation>
</comment>
<evidence type="ECO:0000256" key="4">
    <source>
        <dbReference type="ARBA" id="ARBA00022692"/>
    </source>
</evidence>
<dbReference type="InterPro" id="IPR011527">
    <property type="entry name" value="ABC1_TM_dom"/>
</dbReference>
<name>A0A8K0K6S0_LADFU</name>
<feature type="transmembrane region" description="Helical" evidence="11">
    <location>
        <begin position="83"/>
        <end position="105"/>
    </location>
</feature>